<dbReference type="PROSITE" id="PS50157">
    <property type="entry name" value="ZINC_FINGER_C2H2_2"/>
    <property type="match status" value="1"/>
</dbReference>
<feature type="domain" description="C2H2-type" evidence="3">
    <location>
        <begin position="100"/>
        <end position="131"/>
    </location>
</feature>
<evidence type="ECO:0000256" key="2">
    <source>
        <dbReference type="SAM" id="MobiDB-lite"/>
    </source>
</evidence>
<feature type="region of interest" description="Disordered" evidence="2">
    <location>
        <begin position="1"/>
        <end position="108"/>
    </location>
</feature>
<dbReference type="InterPro" id="IPR013087">
    <property type="entry name" value="Znf_C2H2_type"/>
</dbReference>
<accession>A0A6A4I4E9</accession>
<protein>
    <recommendedName>
        <fullName evidence="3">C2H2-type domain-containing protein</fullName>
    </recommendedName>
</protein>
<sequence>MTRAPCALKNVKKSRNKAKSNIASEEPLTKTEKKMQGVLGQFEDSKSSSRSSPVGEANLENDNGPESVDDAGKPELTKRDLRRARQAKKAEASKGEAATIKCHWPGCGQSFENKTKLFAHVNDEGHAMQSDNAPRQGKRGKSKR</sequence>
<feature type="compositionally biased region" description="Basic and acidic residues" evidence="2">
    <location>
        <begin position="70"/>
        <end position="79"/>
    </location>
</feature>
<keyword evidence="1" id="KW-0479">Metal-binding</keyword>
<reference evidence="4" key="1">
    <citation type="journal article" date="2019" name="Environ. Microbiol.">
        <title>Fungal ecological strategies reflected in gene transcription - a case study of two litter decomposers.</title>
        <authorList>
            <person name="Barbi F."/>
            <person name="Kohler A."/>
            <person name="Barry K."/>
            <person name="Baskaran P."/>
            <person name="Daum C."/>
            <person name="Fauchery L."/>
            <person name="Ihrmark K."/>
            <person name="Kuo A."/>
            <person name="LaButti K."/>
            <person name="Lipzen A."/>
            <person name="Morin E."/>
            <person name="Grigoriev I.V."/>
            <person name="Henrissat B."/>
            <person name="Lindahl B."/>
            <person name="Martin F."/>
        </authorList>
    </citation>
    <scope>NUCLEOTIDE SEQUENCE</scope>
    <source>
        <strain evidence="4">JB14</strain>
    </source>
</reference>
<evidence type="ECO:0000313" key="5">
    <source>
        <dbReference type="Proteomes" id="UP000799118"/>
    </source>
</evidence>
<dbReference type="Gene3D" id="3.30.160.60">
    <property type="entry name" value="Classic Zinc Finger"/>
    <property type="match status" value="1"/>
</dbReference>
<keyword evidence="5" id="KW-1185">Reference proteome</keyword>
<keyword evidence="1" id="KW-0863">Zinc-finger</keyword>
<dbReference type="PROSITE" id="PS00028">
    <property type="entry name" value="ZINC_FINGER_C2H2_1"/>
    <property type="match status" value="1"/>
</dbReference>
<feature type="region of interest" description="Disordered" evidence="2">
    <location>
        <begin position="122"/>
        <end position="144"/>
    </location>
</feature>
<dbReference type="EMBL" id="ML769423">
    <property type="protein sequence ID" value="KAE9403655.1"/>
    <property type="molecule type" value="Genomic_DNA"/>
</dbReference>
<evidence type="ECO:0000313" key="4">
    <source>
        <dbReference type="EMBL" id="KAE9403655.1"/>
    </source>
</evidence>
<keyword evidence="1" id="KW-0862">Zinc</keyword>
<name>A0A6A4I4E9_9AGAR</name>
<dbReference type="Proteomes" id="UP000799118">
    <property type="component" value="Unassembled WGS sequence"/>
</dbReference>
<evidence type="ECO:0000256" key="1">
    <source>
        <dbReference type="PROSITE-ProRule" id="PRU00042"/>
    </source>
</evidence>
<organism evidence="4 5">
    <name type="scientific">Gymnopus androsaceus JB14</name>
    <dbReference type="NCBI Taxonomy" id="1447944"/>
    <lineage>
        <taxon>Eukaryota</taxon>
        <taxon>Fungi</taxon>
        <taxon>Dikarya</taxon>
        <taxon>Basidiomycota</taxon>
        <taxon>Agaricomycotina</taxon>
        <taxon>Agaricomycetes</taxon>
        <taxon>Agaricomycetidae</taxon>
        <taxon>Agaricales</taxon>
        <taxon>Marasmiineae</taxon>
        <taxon>Omphalotaceae</taxon>
        <taxon>Gymnopus</taxon>
    </lineage>
</organism>
<gene>
    <name evidence="4" type="ORF">BT96DRAFT_481556</name>
</gene>
<dbReference type="GO" id="GO:0008270">
    <property type="term" value="F:zinc ion binding"/>
    <property type="evidence" value="ECO:0007669"/>
    <property type="project" value="UniProtKB-KW"/>
</dbReference>
<dbReference type="AlphaFoldDB" id="A0A6A4I4E9"/>
<evidence type="ECO:0000259" key="3">
    <source>
        <dbReference type="PROSITE" id="PS50157"/>
    </source>
</evidence>
<proteinExistence type="predicted"/>